<dbReference type="EMBL" id="CP104971">
    <property type="protein sequence ID" value="UXN58124.1"/>
    <property type="molecule type" value="Genomic_DNA"/>
</dbReference>
<keyword evidence="1" id="KW-0614">Plasmid</keyword>
<name>A0ACD4CX62_9HYPH</name>
<sequence>MSTIRNLVFAGMLAAASFAVAPAYALTAKQCSVKYQAAKEAGTLGGLKWNDFRKAECASDAAPATETKKPASKTKSDTTTTPTAAGGTDVGGGLTMKECSAKYQAAKSAGTLGGLKWNDFRKAQCSADSTAEAPASPTKTSKTATNSASDDGGLTMKECSAKYQTAKSAGTLGGLKWNDFRKAQCSTGASATANQQPAQPTTTATAASDDSNGAGLSMKECSVKYQAAKTAGTLGGLKWNDFRKAQCSADASTANDDETAPTADTATYKGEPAAPTAAAPRGVGFPSAIATKFSSESPGKARMHTCLEQYYANKQNNSLGGLKWIQKGGGYYSLCNSRLKS</sequence>
<proteinExistence type="predicted"/>
<evidence type="ECO:0000313" key="2">
    <source>
        <dbReference type="Proteomes" id="UP001061991"/>
    </source>
</evidence>
<keyword evidence="2" id="KW-1185">Reference proteome</keyword>
<dbReference type="Proteomes" id="UP001061991">
    <property type="component" value="Plasmid p_unnamed2"/>
</dbReference>
<reference evidence="1" key="1">
    <citation type="submission" date="2022-09" db="EMBL/GenBank/DDBJ databases">
        <title>Interaction between co-microsymbionts with complementary sets of symbiotic genes in legume-rhizobium systems.</title>
        <authorList>
            <person name="Safronova V."/>
            <person name="Sazanova A."/>
            <person name="Afonin A."/>
            <person name="Chirak E."/>
        </authorList>
    </citation>
    <scope>NUCLEOTIDE SEQUENCE</scope>
    <source>
        <strain evidence="1">A18/3m</strain>
    </source>
</reference>
<evidence type="ECO:0000313" key="1">
    <source>
        <dbReference type="EMBL" id="UXN58124.1"/>
    </source>
</evidence>
<gene>
    <name evidence="1" type="ORF">N8E88_04675</name>
</gene>
<protein>
    <submittedName>
        <fullName evidence="1">Uncharacterized protein</fullName>
    </submittedName>
</protein>
<geneLocation type="plasmid" evidence="1 2">
    <name>p_unnamed2</name>
</geneLocation>
<organism evidence="1 2">
    <name type="scientific">Phyllobacterium zundukense</name>
    <dbReference type="NCBI Taxonomy" id="1867719"/>
    <lineage>
        <taxon>Bacteria</taxon>
        <taxon>Pseudomonadati</taxon>
        <taxon>Pseudomonadota</taxon>
        <taxon>Alphaproteobacteria</taxon>
        <taxon>Hyphomicrobiales</taxon>
        <taxon>Phyllobacteriaceae</taxon>
        <taxon>Phyllobacterium</taxon>
    </lineage>
</organism>
<accession>A0ACD4CX62</accession>